<reference evidence="1" key="1">
    <citation type="journal article" date="2020" name="Nature">
        <title>Giant virus diversity and host interactions through global metagenomics.</title>
        <authorList>
            <person name="Schulz F."/>
            <person name="Roux S."/>
            <person name="Paez-Espino D."/>
            <person name="Jungbluth S."/>
            <person name="Walsh D.A."/>
            <person name="Denef V.J."/>
            <person name="McMahon K.D."/>
            <person name="Konstantinidis K.T."/>
            <person name="Eloe-Fadrosh E.A."/>
            <person name="Kyrpides N.C."/>
            <person name="Woyke T."/>
        </authorList>
    </citation>
    <scope>NUCLEOTIDE SEQUENCE</scope>
    <source>
        <strain evidence="1">GVMAG-M-3300027770-17</strain>
    </source>
</reference>
<organism evidence="1">
    <name type="scientific">viral metagenome</name>
    <dbReference type="NCBI Taxonomy" id="1070528"/>
    <lineage>
        <taxon>unclassified sequences</taxon>
        <taxon>metagenomes</taxon>
        <taxon>organismal metagenomes</taxon>
    </lineage>
</organism>
<name>A0A6C0LEU8_9ZZZZ</name>
<dbReference type="AlphaFoldDB" id="A0A6C0LEU8"/>
<proteinExistence type="predicted"/>
<evidence type="ECO:0000313" key="1">
    <source>
        <dbReference type="EMBL" id="QHU28084.1"/>
    </source>
</evidence>
<sequence>MSSAFLKEYGFLKNFLQYYMNLLQNAPSGNNGGNLTTPIQFDAKASLIDNVLLDIEGIVAYIYYQAFNIIMPSIRGNVTQIEADNIYSIYDALGATRPILNIV</sequence>
<accession>A0A6C0LEU8</accession>
<dbReference type="EMBL" id="MN740468">
    <property type="protein sequence ID" value="QHU28084.1"/>
    <property type="molecule type" value="Genomic_DNA"/>
</dbReference>
<protein>
    <submittedName>
        <fullName evidence="1">Uncharacterized protein</fullName>
    </submittedName>
</protein>